<comment type="caution">
    <text evidence="2">The sequence shown here is derived from an EMBL/GenBank/DDBJ whole genome shotgun (WGS) entry which is preliminary data.</text>
</comment>
<dbReference type="Proteomes" id="UP000295620">
    <property type="component" value="Unassembled WGS sequence"/>
</dbReference>
<name>A0A4R6T0K3_9SPHI</name>
<feature type="chain" id="PRO_5020641858" evidence="1">
    <location>
        <begin position="24"/>
        <end position="52"/>
    </location>
</feature>
<evidence type="ECO:0000256" key="1">
    <source>
        <dbReference type="SAM" id="SignalP"/>
    </source>
</evidence>
<sequence length="52" mass="5677">MKRKRTITTALILALSPFCFKLGADVFKSGIKDGKAHASQNKVKSETKKAVI</sequence>
<feature type="signal peptide" evidence="1">
    <location>
        <begin position="1"/>
        <end position="23"/>
    </location>
</feature>
<dbReference type="RefSeq" id="WP_166664826.1">
    <property type="nucleotide sequence ID" value="NZ_SNYC01000003.1"/>
</dbReference>
<evidence type="ECO:0000313" key="2">
    <source>
        <dbReference type="EMBL" id="TDQ11895.1"/>
    </source>
</evidence>
<dbReference type="EMBL" id="SNYC01000003">
    <property type="protein sequence ID" value="TDQ11895.1"/>
    <property type="molecule type" value="Genomic_DNA"/>
</dbReference>
<keyword evidence="3" id="KW-1185">Reference proteome</keyword>
<protein>
    <submittedName>
        <fullName evidence="2">Uncharacterized protein</fullName>
    </submittedName>
</protein>
<organism evidence="2 3">
    <name type="scientific">Pedobacter metabolipauper</name>
    <dbReference type="NCBI Taxonomy" id="425513"/>
    <lineage>
        <taxon>Bacteria</taxon>
        <taxon>Pseudomonadati</taxon>
        <taxon>Bacteroidota</taxon>
        <taxon>Sphingobacteriia</taxon>
        <taxon>Sphingobacteriales</taxon>
        <taxon>Sphingobacteriaceae</taxon>
        <taxon>Pedobacter</taxon>
    </lineage>
</organism>
<proteinExistence type="predicted"/>
<gene>
    <name evidence="2" type="ORF">ATK78_1025</name>
</gene>
<dbReference type="AlphaFoldDB" id="A0A4R6T0K3"/>
<reference evidence="2 3" key="1">
    <citation type="submission" date="2019-03" db="EMBL/GenBank/DDBJ databases">
        <title>Genomic Encyclopedia of Archaeal and Bacterial Type Strains, Phase II (KMG-II): from individual species to whole genera.</title>
        <authorList>
            <person name="Goeker M."/>
        </authorList>
    </citation>
    <scope>NUCLEOTIDE SEQUENCE [LARGE SCALE GENOMIC DNA]</scope>
    <source>
        <strain evidence="2 3">DSM 19035</strain>
    </source>
</reference>
<keyword evidence="1" id="KW-0732">Signal</keyword>
<evidence type="ECO:0000313" key="3">
    <source>
        <dbReference type="Proteomes" id="UP000295620"/>
    </source>
</evidence>
<accession>A0A4R6T0K3</accession>